<dbReference type="OrthoDB" id="2329734at2759"/>
<keyword evidence="1" id="KW-0175">Coiled coil</keyword>
<feature type="region of interest" description="Disordered" evidence="2">
    <location>
        <begin position="182"/>
        <end position="202"/>
    </location>
</feature>
<feature type="coiled-coil region" evidence="1">
    <location>
        <begin position="17"/>
        <end position="51"/>
    </location>
</feature>
<dbReference type="Gene3D" id="6.10.140.1230">
    <property type="match status" value="1"/>
</dbReference>
<evidence type="ECO:0000313" key="3">
    <source>
        <dbReference type="EMBL" id="SCV71176.1"/>
    </source>
</evidence>
<proteinExistence type="predicted"/>
<dbReference type="GO" id="GO:0007034">
    <property type="term" value="P:vacuolar transport"/>
    <property type="evidence" value="ECO:0007669"/>
    <property type="project" value="InterPro"/>
</dbReference>
<evidence type="ECO:0000313" key="4">
    <source>
        <dbReference type="Proteomes" id="UP000198372"/>
    </source>
</evidence>
<gene>
    <name evidence="3" type="ORF">BQ2448_2764</name>
</gene>
<dbReference type="Proteomes" id="UP000198372">
    <property type="component" value="Unassembled WGS sequence"/>
</dbReference>
<reference evidence="4" key="1">
    <citation type="submission" date="2016-09" db="EMBL/GenBank/DDBJ databases">
        <authorList>
            <person name="Jeantristanb JTB J.-T."/>
            <person name="Ricardo R."/>
        </authorList>
    </citation>
    <scope>NUCLEOTIDE SEQUENCE [LARGE SCALE GENOMIC DNA]</scope>
</reference>
<evidence type="ECO:0000256" key="2">
    <source>
        <dbReference type="SAM" id="MobiDB-lite"/>
    </source>
</evidence>
<dbReference type="PANTHER" id="PTHR10476">
    <property type="entry name" value="CHARGED MULTIVESICULAR BODY PROTEIN"/>
    <property type="match status" value="1"/>
</dbReference>
<feature type="coiled-coil region" evidence="1">
    <location>
        <begin position="142"/>
        <end position="169"/>
    </location>
</feature>
<dbReference type="InterPro" id="IPR005024">
    <property type="entry name" value="Snf7_fam"/>
</dbReference>
<dbReference type="AlphaFoldDB" id="A0A238FJC6"/>
<protein>
    <submittedName>
        <fullName evidence="3">BQ2448_2764 protein</fullName>
    </submittedName>
</protein>
<accession>A0A238FJC6</accession>
<keyword evidence="4" id="KW-1185">Reference proteome</keyword>
<name>A0A238FJC6_9BASI</name>
<dbReference type="Pfam" id="PF03357">
    <property type="entry name" value="Snf7"/>
    <property type="match status" value="1"/>
</dbReference>
<dbReference type="STRING" id="269621.A0A238FJC6"/>
<dbReference type="EMBL" id="FMSP01000007">
    <property type="protein sequence ID" value="SCV71176.1"/>
    <property type="molecule type" value="Genomic_DNA"/>
</dbReference>
<organism evidence="3 4">
    <name type="scientific">Microbotryum intermedium</name>
    <dbReference type="NCBI Taxonomy" id="269621"/>
    <lineage>
        <taxon>Eukaryota</taxon>
        <taxon>Fungi</taxon>
        <taxon>Dikarya</taxon>
        <taxon>Basidiomycota</taxon>
        <taxon>Pucciniomycotina</taxon>
        <taxon>Microbotryomycetes</taxon>
        <taxon>Microbotryales</taxon>
        <taxon>Microbotryaceae</taxon>
        <taxon>Microbotryum</taxon>
    </lineage>
</organism>
<sequence length="215" mass="24275">MQAVNRLIFGPTPEEKVRKWQQQLKQQSRALDREIRQLDTASNKVKQEVRKLATKADLKNAKLLAREVVRSNKQKDRLHTSQARLNSINMQLTHQLATVKITGTLQKSTEIMKLSNQLISQPQLSATMRAMSQEMIKAGIMAEMMDDTLDAMDEDEDELEEEAQEEVDKVLWQITDGKLGQANGKVGALPQKTGPTPEEIQKDEEMERAIAGLLA</sequence>
<evidence type="ECO:0000256" key="1">
    <source>
        <dbReference type="SAM" id="Coils"/>
    </source>
</evidence>